<protein>
    <submittedName>
        <fullName evidence="2">Uncharacterized protein</fullName>
    </submittedName>
</protein>
<sequence>MPSKDSTGKIAADDRAVLKRPKQILAKLDEEGFLDGMDQFTTPFSSPMNVSPAITPSFPSSPVLPELLPSLQVTPRDRSRVHYVEPTPQKETPTLKTSLHDSDIPESKRCELHPFHRD</sequence>
<name>A0ABQ9YE07_9EUKA</name>
<proteinExistence type="predicted"/>
<feature type="region of interest" description="Disordered" evidence="1">
    <location>
        <begin position="83"/>
        <end position="118"/>
    </location>
</feature>
<dbReference type="Proteomes" id="UP001281761">
    <property type="component" value="Unassembled WGS sequence"/>
</dbReference>
<evidence type="ECO:0000313" key="3">
    <source>
        <dbReference type="Proteomes" id="UP001281761"/>
    </source>
</evidence>
<dbReference type="EMBL" id="JARBJD010000013">
    <property type="protein sequence ID" value="KAK2961997.1"/>
    <property type="molecule type" value="Genomic_DNA"/>
</dbReference>
<keyword evidence="3" id="KW-1185">Reference proteome</keyword>
<reference evidence="2 3" key="1">
    <citation type="journal article" date="2022" name="bioRxiv">
        <title>Genomics of Preaxostyla Flagellates Illuminates Evolutionary Transitions and the Path Towards Mitochondrial Loss.</title>
        <authorList>
            <person name="Novak L.V.F."/>
            <person name="Treitli S.C."/>
            <person name="Pyrih J."/>
            <person name="Halakuc P."/>
            <person name="Pipaliya S.V."/>
            <person name="Vacek V."/>
            <person name="Brzon O."/>
            <person name="Soukal P."/>
            <person name="Eme L."/>
            <person name="Dacks J.B."/>
            <person name="Karnkowska A."/>
            <person name="Elias M."/>
            <person name="Hampl V."/>
        </authorList>
    </citation>
    <scope>NUCLEOTIDE SEQUENCE [LARGE SCALE GENOMIC DNA]</scope>
    <source>
        <strain evidence="2">NAU3</strain>
        <tissue evidence="2">Gut</tissue>
    </source>
</reference>
<evidence type="ECO:0000313" key="2">
    <source>
        <dbReference type="EMBL" id="KAK2961997.1"/>
    </source>
</evidence>
<feature type="compositionally biased region" description="Basic and acidic residues" evidence="1">
    <location>
        <begin position="98"/>
        <end position="118"/>
    </location>
</feature>
<comment type="caution">
    <text evidence="2">The sequence shown here is derived from an EMBL/GenBank/DDBJ whole genome shotgun (WGS) entry which is preliminary data.</text>
</comment>
<gene>
    <name evidence="2" type="ORF">BLNAU_3053</name>
</gene>
<organism evidence="2 3">
    <name type="scientific">Blattamonas nauphoetae</name>
    <dbReference type="NCBI Taxonomy" id="2049346"/>
    <lineage>
        <taxon>Eukaryota</taxon>
        <taxon>Metamonada</taxon>
        <taxon>Preaxostyla</taxon>
        <taxon>Oxymonadida</taxon>
        <taxon>Blattamonas</taxon>
    </lineage>
</organism>
<evidence type="ECO:0000256" key="1">
    <source>
        <dbReference type="SAM" id="MobiDB-lite"/>
    </source>
</evidence>
<accession>A0ABQ9YE07</accession>